<gene>
    <name evidence="13" type="ORF">J8A68_003243</name>
</gene>
<dbReference type="PROSITE" id="PS51714">
    <property type="entry name" value="G_BMS1"/>
    <property type="match status" value="1"/>
</dbReference>
<dbReference type="GO" id="GO:0030686">
    <property type="term" value="C:90S preribosome"/>
    <property type="evidence" value="ECO:0007669"/>
    <property type="project" value="TreeGrafter"/>
</dbReference>
<keyword evidence="2" id="KW-0690">Ribosome biogenesis</keyword>
<sequence>MDAQQQSNKAHRGGSNRTTAKKKLHQNGQNIKAFAVSAPRKLERMARRTHDVNEKKLHVPMVDRTPDDDPPPVIVAVVGPPGTGKTTLIKSLIRRLTKTTLTEVKGPITVVSGKRRRLTFIEGNNDLNSMIDIAKIADLVLLLIDGNYGLEMETMEFLNIAQHHGMPRVLGVATHLDLFKSQSTLRTSKKRLKHRFWTEVYQGAKLFYLSGVINGRYPDREILNLSRFISVMKFRPLKWRNEHPYLLADRITDLTHPQLIAENPKCDRKIAVYGYLHGTPLPSSGAHIHIAGVGDHYVHSVEKLPDPCPTPYFEQRLEEIERERAKAAAESGEPLAKTTRRRKRLEDKQKIIYAPMSDVGGVLVDKDAVYIDIGKESFNKEAGDGEMGEGEKLVTDLQDVAKTMTERMEEGPGLQLFSSSRALNEVDNDEEDEEDGGLLSDLDEEEEDEDTRKNTGRKSLRKARVYGKSITEDDEFDNEESDNEDFDEEDEPRMVEVDFGNDKYKESELEFVEDTSLSSDEDEDYRATASRLAGSVRRKWDINKLLYLPNIEPADVIKRWIGDEDDEDEEEDIEQDDDDFFRKKDIKEIAEDLDTMKPVYPSVEDLKAKFDANSIDEENSDDEYENGYKILKSRLLVAPKLNDADKQEDGSDEDDDEEELYGDFEDLEAEGDEGQAKAGSDEDGDEEEGSDFADFEAEEEKAELSEDNEEEAAEDENMTVEEKRQLNAAKKAKLKMQFEEEEYQEDPEADNEAETWYEFQKNKMAKQLEINKAEFEEMDQNTRIKIEGYKAGSYVKIVFDKLPCEFVDNLQPEYPIVLGGLLPTESRFGIMNVRIRRHRWHKKILKSQDPLILSLGWRRFQTIPIYTTSDSRTRNRMLKYTPEHAYCFASFYGPLVAPNTTFVGFNLVDNQSTTGAFRVAATGIVEDLNSSVEIVKKLKLVGYPYKIFRNTAFVKDMFSNALEVAKFEGAQIRTVSGIRGEIKRALSKPDGHFRATFEDKILMSDTVFLKTWYPVKVKKFYNPVTSLLQGKHSEWKGMRLTGQVRAAQNIATPLNNDSAYKKIERAERRFNPLRVPKSIKETLPFKSQIHQMKPQKKKTYMSKRAVVLGGEEKKARDLMQKIATIRKEKEAKRRTKKDEKFKEKLKTIAKKEELRKDKERERKKEYFAKEGKKRGLGSSEGNSQAFGKKKRT</sequence>
<dbReference type="SMART" id="SM01362">
    <property type="entry name" value="DUF663"/>
    <property type="match status" value="1"/>
</dbReference>
<feature type="region of interest" description="Disordered" evidence="11">
    <location>
        <begin position="1149"/>
        <end position="1192"/>
    </location>
</feature>
<dbReference type="GO" id="GO:0003924">
    <property type="term" value="F:GTPase activity"/>
    <property type="evidence" value="ECO:0007669"/>
    <property type="project" value="TreeGrafter"/>
</dbReference>
<dbReference type="Proteomes" id="UP000694255">
    <property type="component" value="Unassembled WGS sequence"/>
</dbReference>
<dbReference type="PANTHER" id="PTHR12858">
    <property type="entry name" value="RIBOSOME BIOGENESIS PROTEIN"/>
    <property type="match status" value="1"/>
</dbReference>
<feature type="compositionally biased region" description="Basic residues" evidence="11">
    <location>
        <begin position="9"/>
        <end position="25"/>
    </location>
</feature>
<dbReference type="InterPro" id="IPR012948">
    <property type="entry name" value="AARP2CN"/>
</dbReference>
<dbReference type="GO" id="GO:0005525">
    <property type="term" value="F:GTP binding"/>
    <property type="evidence" value="ECO:0007669"/>
    <property type="project" value="UniProtKB-KW"/>
</dbReference>
<dbReference type="EMBL" id="JAGSYN010000142">
    <property type="protein sequence ID" value="KAG7663243.1"/>
    <property type="molecule type" value="Genomic_DNA"/>
</dbReference>
<dbReference type="GO" id="GO:0016887">
    <property type="term" value="F:ATP hydrolysis activity"/>
    <property type="evidence" value="ECO:0007669"/>
    <property type="project" value="InterPro"/>
</dbReference>
<feature type="compositionally biased region" description="Basic and acidic residues" evidence="11">
    <location>
        <begin position="1149"/>
        <end position="1170"/>
    </location>
</feature>
<evidence type="ECO:0000256" key="2">
    <source>
        <dbReference type="ARBA" id="ARBA00022517"/>
    </source>
</evidence>
<evidence type="ECO:0000256" key="8">
    <source>
        <dbReference type="ARBA" id="ARBA00023242"/>
    </source>
</evidence>
<dbReference type="RefSeq" id="XP_049263475.1">
    <property type="nucleotide sequence ID" value="XM_049407078.1"/>
</dbReference>
<keyword evidence="3" id="KW-0597">Phosphoprotein</keyword>
<dbReference type="Pfam" id="PF00004">
    <property type="entry name" value="AAA"/>
    <property type="match status" value="1"/>
</dbReference>
<keyword evidence="7" id="KW-0342">GTP-binding</keyword>
<evidence type="ECO:0000256" key="4">
    <source>
        <dbReference type="ARBA" id="ARBA00022741"/>
    </source>
</evidence>
<feature type="compositionally biased region" description="Acidic residues" evidence="11">
    <location>
        <begin position="650"/>
        <end position="673"/>
    </location>
</feature>
<accession>A0A8J5UHX0</accession>
<evidence type="ECO:0000256" key="5">
    <source>
        <dbReference type="ARBA" id="ARBA00022801"/>
    </source>
</evidence>
<dbReference type="GO" id="GO:0032040">
    <property type="term" value="C:small-subunit processome"/>
    <property type="evidence" value="ECO:0007669"/>
    <property type="project" value="UniProtKB-ARBA"/>
</dbReference>
<dbReference type="InterPro" id="IPR007034">
    <property type="entry name" value="BMS1_TSR1_C"/>
</dbReference>
<comment type="catalytic activity">
    <reaction evidence="9">
        <text>GTP + H2O = GDP + phosphate + H(+)</text>
        <dbReference type="Rhea" id="RHEA:19669"/>
        <dbReference type="ChEBI" id="CHEBI:15377"/>
        <dbReference type="ChEBI" id="CHEBI:15378"/>
        <dbReference type="ChEBI" id="CHEBI:37565"/>
        <dbReference type="ChEBI" id="CHEBI:43474"/>
        <dbReference type="ChEBI" id="CHEBI:58189"/>
    </reaction>
    <physiologicalReaction direction="left-to-right" evidence="9">
        <dbReference type="Rhea" id="RHEA:19670"/>
    </physiologicalReaction>
</comment>
<dbReference type="Pfam" id="PF08142">
    <property type="entry name" value="AARP2CN"/>
    <property type="match status" value="1"/>
</dbReference>
<proteinExistence type="inferred from homology"/>
<dbReference type="AlphaFoldDB" id="A0A8J5UHX0"/>
<comment type="similarity">
    <text evidence="10">Belongs to the TRAFAC class translation factor GTPase superfamily. Bms1-like GTPase family. BMS1 subfamily.</text>
</comment>
<dbReference type="InterPro" id="IPR037875">
    <property type="entry name" value="Bms1_N"/>
</dbReference>
<protein>
    <submittedName>
        <fullName evidence="13">BMS1</fullName>
    </submittedName>
</protein>
<feature type="compositionally biased region" description="Acidic residues" evidence="11">
    <location>
        <begin position="426"/>
        <end position="449"/>
    </location>
</feature>
<dbReference type="SMART" id="SM00785">
    <property type="entry name" value="AARP2CN"/>
    <property type="match status" value="1"/>
</dbReference>
<keyword evidence="14" id="KW-1185">Reference proteome</keyword>
<dbReference type="FunFam" id="3.40.50.300:FF:000105">
    <property type="entry name" value="BMS1 ribosome biogenesis factor"/>
    <property type="match status" value="1"/>
</dbReference>
<feature type="region of interest" description="Disordered" evidence="11">
    <location>
        <begin position="425"/>
        <end position="458"/>
    </location>
</feature>
<name>A0A8J5UHX0_9ASCO</name>
<evidence type="ECO:0000256" key="11">
    <source>
        <dbReference type="SAM" id="MobiDB-lite"/>
    </source>
</evidence>
<evidence type="ECO:0000313" key="14">
    <source>
        <dbReference type="Proteomes" id="UP000694255"/>
    </source>
</evidence>
<keyword evidence="4" id="KW-0547">Nucleotide-binding</keyword>
<feature type="compositionally biased region" description="Acidic residues" evidence="11">
    <location>
        <begin position="472"/>
        <end position="491"/>
    </location>
</feature>
<dbReference type="CDD" id="cd01882">
    <property type="entry name" value="BMS1"/>
    <property type="match status" value="1"/>
</dbReference>
<keyword evidence="6" id="KW-0067">ATP-binding</keyword>
<organism evidence="13 14">
    <name type="scientific">[Candida] subhashii</name>
    <dbReference type="NCBI Taxonomy" id="561895"/>
    <lineage>
        <taxon>Eukaryota</taxon>
        <taxon>Fungi</taxon>
        <taxon>Dikarya</taxon>
        <taxon>Ascomycota</taxon>
        <taxon>Saccharomycotina</taxon>
        <taxon>Pichiomycetes</taxon>
        <taxon>Debaryomycetaceae</taxon>
        <taxon>Spathaspora</taxon>
    </lineage>
</organism>
<keyword evidence="5" id="KW-0378">Hydrolase</keyword>
<evidence type="ECO:0000256" key="7">
    <source>
        <dbReference type="ARBA" id="ARBA00023134"/>
    </source>
</evidence>
<dbReference type="GeneID" id="73470044"/>
<evidence type="ECO:0000256" key="9">
    <source>
        <dbReference type="ARBA" id="ARBA00049117"/>
    </source>
</evidence>
<dbReference type="InterPro" id="IPR039761">
    <property type="entry name" value="Bms1/Tsr1"/>
</dbReference>
<evidence type="ECO:0000256" key="3">
    <source>
        <dbReference type="ARBA" id="ARBA00022553"/>
    </source>
</evidence>
<comment type="subcellular location">
    <subcellularLocation>
        <location evidence="1">Nucleus</location>
        <location evidence="1">Nucleolus</location>
    </subcellularLocation>
</comment>
<reference evidence="13 14" key="1">
    <citation type="journal article" date="2021" name="DNA Res.">
        <title>Genome analysis of Candida subhashii reveals its hybrid nature and dual mitochondrial genome conformations.</title>
        <authorList>
            <person name="Mixao V."/>
            <person name="Hegedusova E."/>
            <person name="Saus E."/>
            <person name="Pryszcz L.P."/>
            <person name="Cillingova A."/>
            <person name="Nosek J."/>
            <person name="Gabaldon T."/>
        </authorList>
    </citation>
    <scope>NUCLEOTIDE SEQUENCE [LARGE SCALE GENOMIC DNA]</scope>
    <source>
        <strain evidence="13 14">CBS 10753</strain>
    </source>
</reference>
<evidence type="ECO:0000256" key="10">
    <source>
        <dbReference type="ARBA" id="ARBA00061391"/>
    </source>
</evidence>
<dbReference type="Pfam" id="PF04950">
    <property type="entry name" value="RIBIOP_C"/>
    <property type="match status" value="1"/>
</dbReference>
<evidence type="ECO:0000256" key="6">
    <source>
        <dbReference type="ARBA" id="ARBA00022840"/>
    </source>
</evidence>
<dbReference type="GO" id="GO:0034511">
    <property type="term" value="F:U3 snoRNA binding"/>
    <property type="evidence" value="ECO:0007669"/>
    <property type="project" value="TreeGrafter"/>
</dbReference>
<evidence type="ECO:0000256" key="1">
    <source>
        <dbReference type="ARBA" id="ARBA00004604"/>
    </source>
</evidence>
<evidence type="ECO:0000313" key="13">
    <source>
        <dbReference type="EMBL" id="KAG7663243.1"/>
    </source>
</evidence>
<dbReference type="OrthoDB" id="10260897at2759"/>
<evidence type="ECO:0000259" key="12">
    <source>
        <dbReference type="PROSITE" id="PS51714"/>
    </source>
</evidence>
<feature type="region of interest" description="Disordered" evidence="11">
    <location>
        <begin position="471"/>
        <end position="500"/>
    </location>
</feature>
<comment type="caution">
    <text evidence="13">The sequence shown here is derived from an EMBL/GenBank/DDBJ whole genome shotgun (WGS) entry which is preliminary data.</text>
</comment>
<dbReference type="GO" id="GO:0005524">
    <property type="term" value="F:ATP binding"/>
    <property type="evidence" value="ECO:0007669"/>
    <property type="project" value="UniProtKB-KW"/>
</dbReference>
<dbReference type="GO" id="GO:0000462">
    <property type="term" value="P:maturation of SSU-rRNA from tricistronic rRNA transcript (SSU-rRNA, 5.8S rRNA, LSU-rRNA)"/>
    <property type="evidence" value="ECO:0007669"/>
    <property type="project" value="TreeGrafter"/>
</dbReference>
<feature type="region of interest" description="Disordered" evidence="11">
    <location>
        <begin position="639"/>
        <end position="721"/>
    </location>
</feature>
<feature type="compositionally biased region" description="Acidic residues" evidence="11">
    <location>
        <begin position="681"/>
        <end position="719"/>
    </location>
</feature>
<dbReference type="InterPro" id="IPR003959">
    <property type="entry name" value="ATPase_AAA_core"/>
</dbReference>
<feature type="domain" description="Bms1-type G" evidence="12">
    <location>
        <begin position="71"/>
        <end position="235"/>
    </location>
</feature>
<dbReference type="InterPro" id="IPR030387">
    <property type="entry name" value="G_Bms1/Tsr1_dom"/>
</dbReference>
<dbReference type="PANTHER" id="PTHR12858:SF2">
    <property type="entry name" value="RIBOSOME BIOGENESIS PROTEIN BMS1 HOMOLOG"/>
    <property type="match status" value="1"/>
</dbReference>
<dbReference type="GO" id="GO:0000479">
    <property type="term" value="P:endonucleolytic cleavage of tricistronic rRNA transcript (SSU-rRNA, 5.8S rRNA, LSU-rRNA)"/>
    <property type="evidence" value="ECO:0007669"/>
    <property type="project" value="TreeGrafter"/>
</dbReference>
<feature type="region of interest" description="Disordered" evidence="11">
    <location>
        <begin position="1"/>
        <end position="28"/>
    </location>
</feature>
<keyword evidence="8" id="KW-0539">Nucleus</keyword>
<dbReference type="GO" id="GO:0005654">
    <property type="term" value="C:nucleoplasm"/>
    <property type="evidence" value="ECO:0007669"/>
    <property type="project" value="UniProtKB-ARBA"/>
</dbReference>